<keyword evidence="2" id="KW-1185">Reference proteome</keyword>
<organism evidence="1 2">
    <name type="scientific">Lasius niger</name>
    <name type="common">Black garden ant</name>
    <dbReference type="NCBI Taxonomy" id="67767"/>
    <lineage>
        <taxon>Eukaryota</taxon>
        <taxon>Metazoa</taxon>
        <taxon>Ecdysozoa</taxon>
        <taxon>Arthropoda</taxon>
        <taxon>Hexapoda</taxon>
        <taxon>Insecta</taxon>
        <taxon>Pterygota</taxon>
        <taxon>Neoptera</taxon>
        <taxon>Endopterygota</taxon>
        <taxon>Hymenoptera</taxon>
        <taxon>Apocrita</taxon>
        <taxon>Aculeata</taxon>
        <taxon>Formicoidea</taxon>
        <taxon>Formicidae</taxon>
        <taxon>Formicinae</taxon>
        <taxon>Lasius</taxon>
        <taxon>Lasius</taxon>
    </lineage>
</organism>
<dbReference type="EMBL" id="LBMM01003384">
    <property type="protein sequence ID" value="KMQ93595.1"/>
    <property type="molecule type" value="Genomic_DNA"/>
</dbReference>
<comment type="caution">
    <text evidence="1">The sequence shown here is derived from an EMBL/GenBank/DDBJ whole genome shotgun (WGS) entry which is preliminary data.</text>
</comment>
<dbReference type="Proteomes" id="UP000036403">
    <property type="component" value="Unassembled WGS sequence"/>
</dbReference>
<reference evidence="1 2" key="1">
    <citation type="submission" date="2015-04" db="EMBL/GenBank/DDBJ databases">
        <title>Lasius niger genome sequencing.</title>
        <authorList>
            <person name="Konorov E.A."/>
            <person name="Nikitin M.A."/>
            <person name="Kirill M.V."/>
            <person name="Chang P."/>
        </authorList>
    </citation>
    <scope>NUCLEOTIDE SEQUENCE [LARGE SCALE GENOMIC DNA]</scope>
    <source>
        <tissue evidence="1">Whole</tissue>
    </source>
</reference>
<protein>
    <submittedName>
        <fullName evidence="1">Uncharacterized protein</fullName>
    </submittedName>
</protein>
<name>A0A0J7NMA6_LASNI</name>
<evidence type="ECO:0000313" key="2">
    <source>
        <dbReference type="Proteomes" id="UP000036403"/>
    </source>
</evidence>
<dbReference type="AlphaFoldDB" id="A0A0J7NMA6"/>
<dbReference type="OrthoDB" id="10071890at2759"/>
<gene>
    <name evidence="1" type="ORF">RF55_6297</name>
</gene>
<proteinExistence type="predicted"/>
<sequence length="99" mass="11340">MRMNENFMDRFSSIAATFAFVPESLYEYRRRGMKGGWMLRVGKRRWSTRICPDVVVKSAELGCSLATDRRGSIMDGWMDGWMAGELDGWMDTRSEAGLS</sequence>
<accession>A0A0J7NMA6</accession>
<evidence type="ECO:0000313" key="1">
    <source>
        <dbReference type="EMBL" id="KMQ93595.1"/>
    </source>
</evidence>
<dbReference type="PaxDb" id="67767-A0A0J7NMA6"/>